<evidence type="ECO:0000313" key="3">
    <source>
        <dbReference type="Proteomes" id="UP000053240"/>
    </source>
</evidence>
<dbReference type="AlphaFoldDB" id="A0A194QUS6"/>
<feature type="compositionally biased region" description="Acidic residues" evidence="1">
    <location>
        <begin position="253"/>
        <end position="267"/>
    </location>
</feature>
<reference evidence="2 3" key="1">
    <citation type="journal article" date="2015" name="Nat. Commun.">
        <title>Outbred genome sequencing and CRISPR/Cas9 gene editing in butterflies.</title>
        <authorList>
            <person name="Li X."/>
            <person name="Fan D."/>
            <person name="Zhang W."/>
            <person name="Liu G."/>
            <person name="Zhang L."/>
            <person name="Zhao L."/>
            <person name="Fang X."/>
            <person name="Chen L."/>
            <person name="Dong Y."/>
            <person name="Chen Y."/>
            <person name="Ding Y."/>
            <person name="Zhao R."/>
            <person name="Feng M."/>
            <person name="Zhu Y."/>
            <person name="Feng Y."/>
            <person name="Jiang X."/>
            <person name="Zhu D."/>
            <person name="Xiang H."/>
            <person name="Feng X."/>
            <person name="Li S."/>
            <person name="Wang J."/>
            <person name="Zhang G."/>
            <person name="Kronforst M.R."/>
            <person name="Wang W."/>
        </authorList>
    </citation>
    <scope>NUCLEOTIDE SEQUENCE [LARGE SCALE GENOMIC DNA]</scope>
    <source>
        <strain evidence="2">Ya'a_city_454_Pm</strain>
        <tissue evidence="2">Whole body</tissue>
    </source>
</reference>
<dbReference type="Proteomes" id="UP000053240">
    <property type="component" value="Unassembled WGS sequence"/>
</dbReference>
<keyword evidence="3" id="KW-1185">Reference proteome</keyword>
<gene>
    <name evidence="2" type="ORF">RR48_15424</name>
</gene>
<feature type="region of interest" description="Disordered" evidence="1">
    <location>
        <begin position="229"/>
        <end position="291"/>
    </location>
</feature>
<dbReference type="InParanoid" id="A0A194QUS6"/>
<accession>A0A194QUS6</accession>
<evidence type="ECO:0000256" key="1">
    <source>
        <dbReference type="SAM" id="MobiDB-lite"/>
    </source>
</evidence>
<evidence type="ECO:0000313" key="2">
    <source>
        <dbReference type="EMBL" id="KPJ09283.1"/>
    </source>
</evidence>
<name>A0A194QUS6_PAPMA</name>
<feature type="region of interest" description="Disordered" evidence="1">
    <location>
        <begin position="42"/>
        <end position="67"/>
    </location>
</feature>
<organism evidence="2 3">
    <name type="scientific">Papilio machaon</name>
    <name type="common">Old World swallowtail butterfly</name>
    <dbReference type="NCBI Taxonomy" id="76193"/>
    <lineage>
        <taxon>Eukaryota</taxon>
        <taxon>Metazoa</taxon>
        <taxon>Ecdysozoa</taxon>
        <taxon>Arthropoda</taxon>
        <taxon>Hexapoda</taxon>
        <taxon>Insecta</taxon>
        <taxon>Pterygota</taxon>
        <taxon>Neoptera</taxon>
        <taxon>Endopterygota</taxon>
        <taxon>Lepidoptera</taxon>
        <taxon>Glossata</taxon>
        <taxon>Ditrysia</taxon>
        <taxon>Papilionoidea</taxon>
        <taxon>Papilionidae</taxon>
        <taxon>Papilioninae</taxon>
        <taxon>Papilio</taxon>
    </lineage>
</organism>
<protein>
    <submittedName>
        <fullName evidence="2">Uncharacterized protein</fullName>
    </submittedName>
</protein>
<dbReference type="EMBL" id="KQ461108">
    <property type="protein sequence ID" value="KPJ09283.1"/>
    <property type="molecule type" value="Genomic_DNA"/>
</dbReference>
<proteinExistence type="predicted"/>
<sequence>MKWVPFLALLLLCSTYLVRWIASSRVYFLGWGSPSSVSIGTGPPLVEEKSNKRRKRQKARKEDSRDVKRLKEKRAYATLVASSTRDLPIPLVVVPEITLQISKRTQRGDVVRHHSAHDLFKPLKRVKEKRATNQLICATKYKSRTGRQFNTRSTHTTYGGALKCLELLNNLSIEASVLHETPDKNAIHINTATKGFRILESLQLFKESHSQVIDLRELQIKANHLKHLQEGNKRQMNVEESGNWKRRKTSRDDDTEDDQENEQEEGEGTQGDVNGDKAPNEGPVLTSGRNFRLVSEKVRATSCDLKITD</sequence>